<dbReference type="SUPFAM" id="SSF55252">
    <property type="entry name" value="C-terminal domain of arginine repressor"/>
    <property type="match status" value="1"/>
</dbReference>
<dbReference type="InterPro" id="IPR036251">
    <property type="entry name" value="Arg_repress_C_sf"/>
</dbReference>
<dbReference type="Pfam" id="PF02863">
    <property type="entry name" value="Arg_repressor_C"/>
    <property type="match status" value="1"/>
</dbReference>
<gene>
    <name evidence="1" type="primary">argR</name>
    <name evidence="3" type="ORF">JZO76_08965</name>
</gene>
<dbReference type="PANTHER" id="PTHR34471">
    <property type="entry name" value="ARGININE REPRESSOR"/>
    <property type="match status" value="1"/>
</dbReference>
<comment type="pathway">
    <text evidence="1">Amino-acid biosynthesis; L-arginine biosynthesis [regulation].</text>
</comment>
<dbReference type="Proteomes" id="UP000664256">
    <property type="component" value="Unassembled WGS sequence"/>
</dbReference>
<proteinExistence type="inferred from homology"/>
<name>A0ABS3H891_9ENTE</name>
<evidence type="ECO:0000256" key="1">
    <source>
        <dbReference type="HAMAP-Rule" id="MF_00173"/>
    </source>
</evidence>
<dbReference type="HAMAP" id="MF_00173">
    <property type="entry name" value="Arg_repressor"/>
    <property type="match status" value="1"/>
</dbReference>
<accession>A0ABS3H891</accession>
<comment type="caution">
    <text evidence="3">The sequence shown here is derived from an EMBL/GenBank/DDBJ whole genome shotgun (WGS) entry which is preliminary data.</text>
</comment>
<dbReference type="InterPro" id="IPR020899">
    <property type="entry name" value="Arg_repress_C"/>
</dbReference>
<evidence type="ECO:0000259" key="2">
    <source>
        <dbReference type="Pfam" id="PF02863"/>
    </source>
</evidence>
<feature type="domain" description="Arginine repressor C-terminal" evidence="2">
    <location>
        <begin position="34"/>
        <end position="99"/>
    </location>
</feature>
<keyword evidence="1" id="KW-0028">Amino-acid biosynthesis</keyword>
<comment type="function">
    <text evidence="1">Regulates arginine biosynthesis genes.</text>
</comment>
<keyword evidence="1" id="KW-0055">Arginine biosynthesis</keyword>
<protein>
    <recommendedName>
        <fullName evidence="1">Arginine repressor</fullName>
    </recommendedName>
</protein>
<dbReference type="EMBL" id="JAFLVT010000010">
    <property type="protein sequence ID" value="MBO0449668.1"/>
    <property type="molecule type" value="Genomic_DNA"/>
</dbReference>
<evidence type="ECO:0000313" key="4">
    <source>
        <dbReference type="Proteomes" id="UP000664256"/>
    </source>
</evidence>
<evidence type="ECO:0000313" key="3">
    <source>
        <dbReference type="EMBL" id="MBO0449668.1"/>
    </source>
</evidence>
<keyword evidence="4" id="KW-1185">Reference proteome</keyword>
<organism evidence="3 4">
    <name type="scientific">Candidatus Enterococcus myersii</name>
    <dbReference type="NCBI Taxonomy" id="2815322"/>
    <lineage>
        <taxon>Bacteria</taxon>
        <taxon>Bacillati</taxon>
        <taxon>Bacillota</taxon>
        <taxon>Bacilli</taxon>
        <taxon>Lactobacillales</taxon>
        <taxon>Enterococcaceae</taxon>
        <taxon>Enterococcus</taxon>
    </lineage>
</organism>
<dbReference type="Gene3D" id="3.30.1360.40">
    <property type="match status" value="1"/>
</dbReference>
<keyword evidence="1" id="KW-0238">DNA-binding</keyword>
<dbReference type="PANTHER" id="PTHR34471:SF1">
    <property type="entry name" value="ARGININE REPRESSOR"/>
    <property type="match status" value="1"/>
</dbReference>
<comment type="similarity">
    <text evidence="1">Belongs to the ArgR family.</text>
</comment>
<keyword evidence="1" id="KW-0678">Repressor</keyword>
<keyword evidence="1" id="KW-0963">Cytoplasm</keyword>
<reference evidence="3 4" key="1">
    <citation type="submission" date="2021-03" db="EMBL/GenBank/DDBJ databases">
        <title>Enterococcal diversity collection.</title>
        <authorList>
            <person name="Gilmore M.S."/>
            <person name="Schwartzman J."/>
            <person name="Van Tyne D."/>
            <person name="Martin M."/>
            <person name="Earl A.M."/>
            <person name="Manson A.L."/>
            <person name="Straub T."/>
            <person name="Salamzade R."/>
            <person name="Saavedra J."/>
            <person name="Lebreton F."/>
            <person name="Prichula J."/>
            <person name="Schaufler K."/>
            <person name="Gaca A."/>
            <person name="Sgardioli B."/>
            <person name="Wagenaar J."/>
            <person name="Strong T."/>
        </authorList>
    </citation>
    <scope>NUCLEOTIDE SEQUENCE [LARGE SCALE GENOMIC DNA]</scope>
    <source>
        <strain evidence="3 4">MJM12</strain>
    </source>
</reference>
<keyword evidence="1" id="KW-0805">Transcription regulation</keyword>
<dbReference type="InterPro" id="IPR001669">
    <property type="entry name" value="Arg_repress"/>
</dbReference>
<keyword evidence="1" id="KW-0804">Transcription</keyword>
<sequence>MRIVKSFSKEGEMRLLIINEDSKKDVGALFKSIQEYTISYERTSFIVTIHTFPNGADIIANYMDQIPMFQFIATMAGYDTLLIIAKTEDQAEKICHQLQEILSN</sequence>
<comment type="subcellular location">
    <subcellularLocation>
        <location evidence="1">Cytoplasm</location>
    </subcellularLocation>
</comment>